<keyword evidence="5" id="KW-1185">Reference proteome</keyword>
<gene>
    <name evidence="4" type="ORF">BGZ65_012529</name>
</gene>
<protein>
    <recommendedName>
        <fullName evidence="1">Vacuolar ATPase assembly protein VMA22</fullName>
    </recommendedName>
</protein>
<dbReference type="PANTHER" id="PTHR31996:SF2">
    <property type="entry name" value="COILED-COIL DOMAIN-CONTAINING PROTEIN 115"/>
    <property type="match status" value="1"/>
</dbReference>
<dbReference type="GO" id="GO:0070072">
    <property type="term" value="P:vacuolar proton-transporting V-type ATPase complex assembly"/>
    <property type="evidence" value="ECO:0007669"/>
    <property type="project" value="InterPro"/>
</dbReference>
<dbReference type="GO" id="GO:1990871">
    <property type="term" value="C:Vma12-Vma22 assembly complex"/>
    <property type="evidence" value="ECO:0007669"/>
    <property type="project" value="TreeGrafter"/>
</dbReference>
<evidence type="ECO:0000313" key="5">
    <source>
        <dbReference type="Proteomes" id="UP000749646"/>
    </source>
</evidence>
<feature type="coiled-coil region" evidence="2">
    <location>
        <begin position="244"/>
        <end position="278"/>
    </location>
</feature>
<feature type="region of interest" description="Disordered" evidence="3">
    <location>
        <begin position="134"/>
        <end position="154"/>
    </location>
</feature>
<dbReference type="OrthoDB" id="408631at2759"/>
<accession>A0A9P6M196</accession>
<dbReference type="EMBL" id="JAAAHW010006469">
    <property type="protein sequence ID" value="KAF9960311.1"/>
    <property type="molecule type" value="Genomic_DNA"/>
</dbReference>
<dbReference type="GO" id="GO:0051082">
    <property type="term" value="F:unfolded protein binding"/>
    <property type="evidence" value="ECO:0007669"/>
    <property type="project" value="TreeGrafter"/>
</dbReference>
<dbReference type="Proteomes" id="UP000749646">
    <property type="component" value="Unassembled WGS sequence"/>
</dbReference>
<reference evidence="4" key="1">
    <citation type="journal article" date="2020" name="Fungal Divers.">
        <title>Resolving the Mortierellaceae phylogeny through synthesis of multi-gene phylogenetics and phylogenomics.</title>
        <authorList>
            <person name="Vandepol N."/>
            <person name="Liber J."/>
            <person name="Desiro A."/>
            <person name="Na H."/>
            <person name="Kennedy M."/>
            <person name="Barry K."/>
            <person name="Grigoriev I.V."/>
            <person name="Miller A.N."/>
            <person name="O'Donnell K."/>
            <person name="Stajich J.E."/>
            <person name="Bonito G."/>
        </authorList>
    </citation>
    <scope>NUCLEOTIDE SEQUENCE</scope>
    <source>
        <strain evidence="4">MES-2147</strain>
    </source>
</reference>
<name>A0A9P6M196_9FUNG</name>
<evidence type="ECO:0000313" key="4">
    <source>
        <dbReference type="EMBL" id="KAF9960311.1"/>
    </source>
</evidence>
<evidence type="ECO:0000256" key="3">
    <source>
        <dbReference type="SAM" id="MobiDB-lite"/>
    </source>
</evidence>
<sequence>MSRPDSKVCQDLDDLVIQYLALIDDHLAVWNRISDRFQQGRELISQTKYIMGPRNVSADCYDHRMKALRGVMVNSPKEIVLRDLWAELKRSAAMEEGTMEDGKSTGEIGHGTGVEIMEDYSSAQNGHCGLRRRGRALSGGMGSGSTGSLSSNDEDTLVEDDKYKKMSTKTATAFTDTMAVVPESTTLTTTTGTGTMISTGTSTKKKKKKERNLDPLLWFGVIVPASLRNAQSVFQKGLQDVIEMAILRQKLFELEESIKALQLAKEEGLQKEEEEEEEDSRQ</sequence>
<dbReference type="Pfam" id="PF21730">
    <property type="entry name" value="Vma22_CCDC115"/>
    <property type="match status" value="1"/>
</dbReference>
<dbReference type="PANTHER" id="PTHR31996">
    <property type="entry name" value="COILED-COIL DOMAIN-CONTAINING PROTEIN 115"/>
    <property type="match status" value="1"/>
</dbReference>
<dbReference type="InterPro" id="IPR040357">
    <property type="entry name" value="Vma22/CCDC115"/>
</dbReference>
<comment type="caution">
    <text evidence="4">The sequence shown here is derived from an EMBL/GenBank/DDBJ whole genome shotgun (WGS) entry which is preliminary data.</text>
</comment>
<evidence type="ECO:0000256" key="1">
    <source>
        <dbReference type="ARBA" id="ARBA00093634"/>
    </source>
</evidence>
<dbReference type="AlphaFoldDB" id="A0A9P6M196"/>
<proteinExistence type="predicted"/>
<evidence type="ECO:0000256" key="2">
    <source>
        <dbReference type="SAM" id="Coils"/>
    </source>
</evidence>
<keyword evidence="2" id="KW-0175">Coiled coil</keyword>
<organism evidence="4 5">
    <name type="scientific">Modicella reniformis</name>
    <dbReference type="NCBI Taxonomy" id="1440133"/>
    <lineage>
        <taxon>Eukaryota</taxon>
        <taxon>Fungi</taxon>
        <taxon>Fungi incertae sedis</taxon>
        <taxon>Mucoromycota</taxon>
        <taxon>Mortierellomycotina</taxon>
        <taxon>Mortierellomycetes</taxon>
        <taxon>Mortierellales</taxon>
        <taxon>Mortierellaceae</taxon>
        <taxon>Modicella</taxon>
    </lineage>
</organism>